<dbReference type="GeneID" id="31677062"/>
<dbReference type="Pfam" id="PF13520">
    <property type="entry name" value="AA_permease_2"/>
    <property type="match status" value="1"/>
</dbReference>
<feature type="transmembrane region" description="Helical" evidence="6">
    <location>
        <begin position="202"/>
        <end position="227"/>
    </location>
</feature>
<dbReference type="AlphaFoldDB" id="A0A1V0N5J5"/>
<keyword evidence="4 6" id="KW-1133">Transmembrane helix</keyword>
<evidence type="ECO:0000256" key="3">
    <source>
        <dbReference type="ARBA" id="ARBA00022692"/>
    </source>
</evidence>
<dbReference type="RefSeq" id="WP_081142958.1">
    <property type="nucleotide sequence ID" value="NZ_CP015363.1"/>
</dbReference>
<dbReference type="EMBL" id="CP015363">
    <property type="protein sequence ID" value="ARD85418.1"/>
    <property type="molecule type" value="Genomic_DNA"/>
</dbReference>
<sequence length="462" mass="51615">MIFKINRSSGDLKSNVHKFIDLSALSTSSVAPAFSIAASYGVIAMYLGFYSIMAIIITFPIWLGAAILFRKFNRLYPSAGASYHWGNKIVSKRYGSLQAWIITLAYFFSIPPIVIPAGEYTAVLLYNTGIISYSIYSSTITIFLLGSAWILITLVASIMGARPTARLTEIFLVLELSIIAVFIIIAIYFLPGHTVNTVSPAWFIGFGALLKNPYKFMLAFPIIATIMDGWEIDSYASEESFNREKWPGTTGIIGLIAVFAIYLVTMTLMDIETPISLLSASLDPLATWSHYIIPQYSFVMDIAVIASTASSLWLTTYILSRAWYAMSREHLLPKQFGYINKTRKSPYANLIIIMIAAESINAVMLFVPSIESFFAQLLSISGIFLMMEFGIDSLTGIYLYSHRKNINMKHIYLGISIFSFTGFFVMIMFGIITNTLFIILIIILIIPGILIMFKNNQKIIPD</sequence>
<proteinExistence type="predicted"/>
<dbReference type="PANTHER" id="PTHR42770">
    <property type="entry name" value="AMINO ACID TRANSPORTER-RELATED"/>
    <property type="match status" value="1"/>
</dbReference>
<dbReference type="Proteomes" id="UP000192050">
    <property type="component" value="Chromosome"/>
</dbReference>
<dbReference type="Gene3D" id="1.20.1740.10">
    <property type="entry name" value="Amino acid/polyamine transporter I"/>
    <property type="match status" value="1"/>
</dbReference>
<organism evidence="7 8">
    <name type="scientific">Ferroplasma acidiphilum</name>
    <dbReference type="NCBI Taxonomy" id="74969"/>
    <lineage>
        <taxon>Archaea</taxon>
        <taxon>Methanobacteriati</taxon>
        <taxon>Thermoplasmatota</taxon>
        <taxon>Thermoplasmata</taxon>
        <taxon>Thermoplasmatales</taxon>
        <taxon>Ferroplasmaceae</taxon>
        <taxon>Ferroplasma</taxon>
    </lineage>
</organism>
<evidence type="ECO:0000313" key="8">
    <source>
        <dbReference type="Proteomes" id="UP000192050"/>
    </source>
</evidence>
<reference evidence="7 8" key="1">
    <citation type="submission" date="2011-10" db="EMBL/GenBank/DDBJ databases">
        <title>Metabolic and evolutionary patterns in the extreme acidophile Ferroplasma acidiphilum.</title>
        <authorList>
            <person name="Golyshina O.V."/>
            <person name="Kozyavkin S.A."/>
            <person name="Tatusov R.L."/>
            <person name="Slesarev A.I."/>
            <person name="Golyshin P.N."/>
        </authorList>
    </citation>
    <scope>NUCLEOTIDE SEQUENCE [LARGE SCALE GENOMIC DNA]</scope>
    <source>
        <strain evidence="8">Y</strain>
    </source>
</reference>
<feature type="transmembrane region" description="Helical" evidence="6">
    <location>
        <begin position="373"/>
        <end position="399"/>
    </location>
</feature>
<dbReference type="GO" id="GO:0022857">
    <property type="term" value="F:transmembrane transporter activity"/>
    <property type="evidence" value="ECO:0007669"/>
    <property type="project" value="InterPro"/>
</dbReference>
<accession>A0A1V0N5J5</accession>
<dbReference type="STRING" id="74969.FAD_1571"/>
<dbReference type="GO" id="GO:0005886">
    <property type="term" value="C:plasma membrane"/>
    <property type="evidence" value="ECO:0007669"/>
    <property type="project" value="UniProtKB-SubCell"/>
</dbReference>
<feature type="transmembrane region" description="Helical" evidence="6">
    <location>
        <begin position="435"/>
        <end position="453"/>
    </location>
</feature>
<feature type="transmembrane region" description="Helical" evidence="6">
    <location>
        <begin position="302"/>
        <end position="326"/>
    </location>
</feature>
<evidence type="ECO:0000256" key="5">
    <source>
        <dbReference type="ARBA" id="ARBA00023136"/>
    </source>
</evidence>
<feature type="transmembrane region" description="Helical" evidence="6">
    <location>
        <begin position="49"/>
        <end position="69"/>
    </location>
</feature>
<feature type="transmembrane region" description="Helical" evidence="6">
    <location>
        <begin position="135"/>
        <end position="158"/>
    </location>
</feature>
<name>A0A1V0N5J5_9ARCH</name>
<feature type="transmembrane region" description="Helical" evidence="6">
    <location>
        <begin position="248"/>
        <end position="269"/>
    </location>
</feature>
<evidence type="ECO:0000256" key="2">
    <source>
        <dbReference type="ARBA" id="ARBA00022475"/>
    </source>
</evidence>
<evidence type="ECO:0000313" key="7">
    <source>
        <dbReference type="EMBL" id="ARD85418.1"/>
    </source>
</evidence>
<dbReference type="PIRSF" id="PIRSF006060">
    <property type="entry name" value="AA_transporter"/>
    <property type="match status" value="1"/>
</dbReference>
<dbReference type="KEGG" id="fai:FAD_1571"/>
<dbReference type="InterPro" id="IPR002293">
    <property type="entry name" value="AA/rel_permease1"/>
</dbReference>
<dbReference type="PANTHER" id="PTHR42770:SF7">
    <property type="entry name" value="MEMBRANE PROTEIN"/>
    <property type="match status" value="1"/>
</dbReference>
<dbReference type="InterPro" id="IPR050367">
    <property type="entry name" value="APC_superfamily"/>
</dbReference>
<evidence type="ECO:0000256" key="1">
    <source>
        <dbReference type="ARBA" id="ARBA00004651"/>
    </source>
</evidence>
<feature type="transmembrane region" description="Helical" evidence="6">
    <location>
        <begin position="20"/>
        <end position="43"/>
    </location>
</feature>
<keyword evidence="3 6" id="KW-0812">Transmembrane</keyword>
<gene>
    <name evidence="7" type="ORF">FAD_1571</name>
</gene>
<dbReference type="OrthoDB" id="43026at2157"/>
<protein>
    <submittedName>
        <fullName evidence="7">Amino acid transporter</fullName>
    </submittedName>
</protein>
<evidence type="ECO:0000256" key="6">
    <source>
        <dbReference type="SAM" id="Phobius"/>
    </source>
</evidence>
<feature type="transmembrane region" description="Helical" evidence="6">
    <location>
        <begin position="347"/>
        <end position="367"/>
    </location>
</feature>
<keyword evidence="5 6" id="KW-0472">Membrane</keyword>
<evidence type="ECO:0000256" key="4">
    <source>
        <dbReference type="ARBA" id="ARBA00022989"/>
    </source>
</evidence>
<keyword evidence="2" id="KW-1003">Cell membrane</keyword>
<comment type="subcellular location">
    <subcellularLocation>
        <location evidence="1">Cell membrane</location>
        <topology evidence="1">Multi-pass membrane protein</topology>
    </subcellularLocation>
</comment>
<feature type="transmembrane region" description="Helical" evidence="6">
    <location>
        <begin position="411"/>
        <end position="429"/>
    </location>
</feature>
<feature type="transmembrane region" description="Helical" evidence="6">
    <location>
        <begin position="170"/>
        <end position="190"/>
    </location>
</feature>
<keyword evidence="8" id="KW-1185">Reference proteome</keyword>
<feature type="transmembrane region" description="Helical" evidence="6">
    <location>
        <begin position="97"/>
        <end position="115"/>
    </location>
</feature>